<dbReference type="Proteomes" id="UP000190541">
    <property type="component" value="Unassembled WGS sequence"/>
</dbReference>
<dbReference type="Pfam" id="PF08870">
    <property type="entry name" value="DndE"/>
    <property type="match status" value="1"/>
</dbReference>
<dbReference type="STRING" id="623280.SAMN05660226_02322"/>
<dbReference type="InterPro" id="IPR038472">
    <property type="entry name" value="DndE_sf"/>
</dbReference>
<reference evidence="1 2" key="1">
    <citation type="submission" date="2017-02" db="EMBL/GenBank/DDBJ databases">
        <authorList>
            <person name="Peterson S.W."/>
        </authorList>
    </citation>
    <scope>NUCLEOTIDE SEQUENCE [LARGE SCALE GENOMIC DNA]</scope>
    <source>
        <strain evidence="1 2">DSM 22899</strain>
    </source>
</reference>
<dbReference type="Gene3D" id="1.10.1220.160">
    <property type="entry name" value="DNA sulphur modification protein DndE"/>
    <property type="match status" value="1"/>
</dbReference>
<dbReference type="InterPro" id="IPR014969">
    <property type="entry name" value="DNA_S_DndE"/>
</dbReference>
<dbReference type="OrthoDB" id="1356651at2"/>
<dbReference type="AlphaFoldDB" id="A0A1T5CTI0"/>
<gene>
    <name evidence="1" type="ORF">SAMN05660226_02322</name>
</gene>
<dbReference type="EMBL" id="FUYS01000005">
    <property type="protein sequence ID" value="SKB62646.1"/>
    <property type="molecule type" value="Genomic_DNA"/>
</dbReference>
<dbReference type="RefSeq" id="WP_079717017.1">
    <property type="nucleotide sequence ID" value="NZ_FUYS01000005.1"/>
</dbReference>
<organism evidence="1 2">
    <name type="scientific">Parapedobacter luteus</name>
    <dbReference type="NCBI Taxonomy" id="623280"/>
    <lineage>
        <taxon>Bacteria</taxon>
        <taxon>Pseudomonadati</taxon>
        <taxon>Bacteroidota</taxon>
        <taxon>Sphingobacteriia</taxon>
        <taxon>Sphingobacteriales</taxon>
        <taxon>Sphingobacteriaceae</taxon>
        <taxon>Parapedobacter</taxon>
    </lineage>
</organism>
<evidence type="ECO:0000313" key="1">
    <source>
        <dbReference type="EMBL" id="SKB62646.1"/>
    </source>
</evidence>
<accession>A0A1T5CTI0</accession>
<evidence type="ECO:0000313" key="2">
    <source>
        <dbReference type="Proteomes" id="UP000190541"/>
    </source>
</evidence>
<keyword evidence="2" id="KW-1185">Reference proteome</keyword>
<sequence>MFKSIKTSAANKEIVTELTRRLGLGPENVIARMAFSYSLASDVKLSLADIQDAKGKEYSATVLFGQNAPYYIALICTHYQIYKTDKDIAKYVKLHIDHGLQLLNEEFISNPNVTGFEFVVNKVDAGLKGLSGS</sequence>
<name>A0A1T5CTI0_9SPHI</name>
<protein>
    <submittedName>
        <fullName evidence="1">DNA sulfur modification protein DndE</fullName>
    </submittedName>
</protein>
<proteinExistence type="predicted"/>